<dbReference type="RefSeq" id="WP_344614297.1">
    <property type="nucleotide sequence ID" value="NZ_BAAARV010000033.1"/>
</dbReference>
<dbReference type="EMBL" id="BAAARV010000033">
    <property type="protein sequence ID" value="GAA2352716.1"/>
    <property type="molecule type" value="Genomic_DNA"/>
</dbReference>
<organism evidence="6 7">
    <name type="scientific">Dactylosporangium salmoneum</name>
    <dbReference type="NCBI Taxonomy" id="53361"/>
    <lineage>
        <taxon>Bacteria</taxon>
        <taxon>Bacillati</taxon>
        <taxon>Actinomycetota</taxon>
        <taxon>Actinomycetes</taxon>
        <taxon>Micromonosporales</taxon>
        <taxon>Micromonosporaceae</taxon>
        <taxon>Dactylosporangium</taxon>
    </lineage>
</organism>
<dbReference type="Proteomes" id="UP001501444">
    <property type="component" value="Unassembled WGS sequence"/>
</dbReference>
<feature type="region of interest" description="Disordered" evidence="4">
    <location>
        <begin position="62"/>
        <end position="86"/>
    </location>
</feature>
<evidence type="ECO:0000256" key="2">
    <source>
        <dbReference type="ARBA" id="ARBA00023125"/>
    </source>
</evidence>
<sequence>MSIERGSPIPVYVQLADLLRAQISAGRYPQGAALPPEDGIGRLHGVGRMSVRRAIAVLHSTLSSTTPTGGSSWPSRTPTKDLLIFR</sequence>
<dbReference type="Gene3D" id="1.10.10.10">
    <property type="entry name" value="Winged helix-like DNA-binding domain superfamily/Winged helix DNA-binding domain"/>
    <property type="match status" value="1"/>
</dbReference>
<proteinExistence type="predicted"/>
<accession>A0ABN3GKM7</accession>
<dbReference type="SUPFAM" id="SSF46785">
    <property type="entry name" value="Winged helix' DNA-binding domain"/>
    <property type="match status" value="1"/>
</dbReference>
<comment type="caution">
    <text evidence="6">The sequence shown here is derived from an EMBL/GenBank/DDBJ whole genome shotgun (WGS) entry which is preliminary data.</text>
</comment>
<evidence type="ECO:0000259" key="5">
    <source>
        <dbReference type="PROSITE" id="PS50949"/>
    </source>
</evidence>
<dbReference type="Pfam" id="PF00392">
    <property type="entry name" value="GntR"/>
    <property type="match status" value="1"/>
</dbReference>
<keyword evidence="3" id="KW-0804">Transcription</keyword>
<evidence type="ECO:0000313" key="6">
    <source>
        <dbReference type="EMBL" id="GAA2352716.1"/>
    </source>
</evidence>
<evidence type="ECO:0000256" key="3">
    <source>
        <dbReference type="ARBA" id="ARBA00023163"/>
    </source>
</evidence>
<protein>
    <recommendedName>
        <fullName evidence="5">HTH gntR-type domain-containing protein</fullName>
    </recommendedName>
</protein>
<dbReference type="InterPro" id="IPR036390">
    <property type="entry name" value="WH_DNA-bd_sf"/>
</dbReference>
<keyword evidence="2" id="KW-0238">DNA-binding</keyword>
<keyword evidence="7" id="KW-1185">Reference proteome</keyword>
<evidence type="ECO:0000313" key="7">
    <source>
        <dbReference type="Proteomes" id="UP001501444"/>
    </source>
</evidence>
<dbReference type="InterPro" id="IPR036388">
    <property type="entry name" value="WH-like_DNA-bd_sf"/>
</dbReference>
<gene>
    <name evidence="6" type="ORF">GCM10010170_043650</name>
</gene>
<evidence type="ECO:0000256" key="4">
    <source>
        <dbReference type="SAM" id="MobiDB-lite"/>
    </source>
</evidence>
<dbReference type="InterPro" id="IPR000524">
    <property type="entry name" value="Tscrpt_reg_HTH_GntR"/>
</dbReference>
<feature type="domain" description="HTH gntR-type" evidence="5">
    <location>
        <begin position="9"/>
        <end position="77"/>
    </location>
</feature>
<feature type="compositionally biased region" description="Low complexity" evidence="4">
    <location>
        <begin position="62"/>
        <end position="77"/>
    </location>
</feature>
<reference evidence="6 7" key="1">
    <citation type="journal article" date="2019" name="Int. J. Syst. Evol. Microbiol.">
        <title>The Global Catalogue of Microorganisms (GCM) 10K type strain sequencing project: providing services to taxonomists for standard genome sequencing and annotation.</title>
        <authorList>
            <consortium name="The Broad Institute Genomics Platform"/>
            <consortium name="The Broad Institute Genome Sequencing Center for Infectious Disease"/>
            <person name="Wu L."/>
            <person name="Ma J."/>
        </authorList>
    </citation>
    <scope>NUCLEOTIDE SEQUENCE [LARGE SCALE GENOMIC DNA]</scope>
    <source>
        <strain evidence="6 7">JCM 3272</strain>
    </source>
</reference>
<dbReference type="PROSITE" id="PS50949">
    <property type="entry name" value="HTH_GNTR"/>
    <property type="match status" value="1"/>
</dbReference>
<evidence type="ECO:0000256" key="1">
    <source>
        <dbReference type="ARBA" id="ARBA00023015"/>
    </source>
</evidence>
<keyword evidence="1" id="KW-0805">Transcription regulation</keyword>
<name>A0ABN3GKM7_9ACTN</name>